<dbReference type="Gene3D" id="3.40.50.720">
    <property type="entry name" value="NAD(P)-binding Rossmann-like Domain"/>
    <property type="match status" value="1"/>
</dbReference>
<name>A0A161PXL3_9BACI</name>
<dbReference type="OrthoDB" id="9801773at2"/>
<feature type="domain" description="DUF1731" evidence="3">
    <location>
        <begin position="253"/>
        <end position="299"/>
    </location>
</feature>
<dbReference type="InterPro" id="IPR010099">
    <property type="entry name" value="SDR39U1"/>
</dbReference>
<dbReference type="PANTHER" id="PTHR11092:SF0">
    <property type="entry name" value="EPIMERASE FAMILY PROTEIN SDR39U1"/>
    <property type="match status" value="1"/>
</dbReference>
<comment type="caution">
    <text evidence="4">The sequence shown here is derived from an EMBL/GenBank/DDBJ whole genome shotgun (WGS) entry which is preliminary data.</text>
</comment>
<dbReference type="CDD" id="cd05242">
    <property type="entry name" value="SDR_a8"/>
    <property type="match status" value="1"/>
</dbReference>
<proteinExistence type="inferred from homology"/>
<dbReference type="Pfam" id="PF01370">
    <property type="entry name" value="Epimerase"/>
    <property type="match status" value="1"/>
</dbReference>
<dbReference type="PANTHER" id="PTHR11092">
    <property type="entry name" value="SUGAR NUCLEOTIDE EPIMERASE RELATED"/>
    <property type="match status" value="1"/>
</dbReference>
<keyword evidence="5" id="KW-1185">Reference proteome</keyword>
<protein>
    <submittedName>
        <fullName evidence="4">Epimerase</fullName>
    </submittedName>
</protein>
<dbReference type="RefSeq" id="WP_061949914.1">
    <property type="nucleotide sequence ID" value="NZ_LTAO01000037.1"/>
</dbReference>
<dbReference type="InterPro" id="IPR013549">
    <property type="entry name" value="DUF1731"/>
</dbReference>
<sequence>MKIAITGGTGFIGKKLVQALLDEGHSVYVLTRSDRSNDSQGNLHYIQWLQNHSYPEKELEGIDAFYHLAGESIGAKRWTEEQKEKILESRLSTTNEVIRILTELEKKPSALICASAIGYYGHSDHEVFTEESTPSQENFLTTVVKQWEESTQRAEELGIRVVSCRLGIVLHPEEGALKKILLPIRFFIGGPLGKGTQWMSWIHIEDVIRLFVFVLKDLTISGPINFTAPEPVKMKTFGKEIAQILNRPFWLPAPSFALKIALGEMSTLVLDGQKVMANKAFSSDFSYKYTTVSEALNDLLTKQ</sequence>
<organism evidence="4 5">
    <name type="scientific">Alkalihalobacillus trypoxylicola</name>
    <dbReference type="NCBI Taxonomy" id="519424"/>
    <lineage>
        <taxon>Bacteria</taxon>
        <taxon>Bacillati</taxon>
        <taxon>Bacillota</taxon>
        <taxon>Bacilli</taxon>
        <taxon>Bacillales</taxon>
        <taxon>Bacillaceae</taxon>
        <taxon>Alkalihalobacillus</taxon>
    </lineage>
</organism>
<dbReference type="Proteomes" id="UP000075806">
    <property type="component" value="Unassembled WGS sequence"/>
</dbReference>
<dbReference type="Pfam" id="PF08338">
    <property type="entry name" value="DUF1731"/>
    <property type="match status" value="1"/>
</dbReference>
<dbReference type="SUPFAM" id="SSF51735">
    <property type="entry name" value="NAD(P)-binding Rossmann-fold domains"/>
    <property type="match status" value="1"/>
</dbReference>
<accession>A0A161PXL3</accession>
<dbReference type="InterPro" id="IPR001509">
    <property type="entry name" value="Epimerase_deHydtase"/>
</dbReference>
<gene>
    <name evidence="4" type="ORF">AZF04_11460</name>
</gene>
<feature type="domain" description="NAD-dependent epimerase/dehydratase" evidence="2">
    <location>
        <begin position="3"/>
        <end position="217"/>
    </location>
</feature>
<evidence type="ECO:0000256" key="1">
    <source>
        <dbReference type="ARBA" id="ARBA00009353"/>
    </source>
</evidence>
<dbReference type="STRING" id="519424.AZF04_11460"/>
<dbReference type="EMBL" id="LTAO01000037">
    <property type="protein sequence ID" value="KYG26952.1"/>
    <property type="molecule type" value="Genomic_DNA"/>
</dbReference>
<evidence type="ECO:0000259" key="3">
    <source>
        <dbReference type="Pfam" id="PF08338"/>
    </source>
</evidence>
<evidence type="ECO:0000313" key="5">
    <source>
        <dbReference type="Proteomes" id="UP000075806"/>
    </source>
</evidence>
<dbReference type="InterPro" id="IPR036291">
    <property type="entry name" value="NAD(P)-bd_dom_sf"/>
</dbReference>
<evidence type="ECO:0000313" key="4">
    <source>
        <dbReference type="EMBL" id="KYG26952.1"/>
    </source>
</evidence>
<dbReference type="AlphaFoldDB" id="A0A161PXL3"/>
<dbReference type="NCBIfam" id="TIGR01777">
    <property type="entry name" value="yfcH"/>
    <property type="match status" value="1"/>
</dbReference>
<reference evidence="4" key="1">
    <citation type="submission" date="2016-02" db="EMBL/GenBank/DDBJ databases">
        <title>Genome sequence of Bacillus trypoxylicola KCTC 13244(T).</title>
        <authorList>
            <person name="Jeong H."/>
            <person name="Park S.-H."/>
            <person name="Choi S.-K."/>
        </authorList>
    </citation>
    <scope>NUCLEOTIDE SEQUENCE [LARGE SCALE GENOMIC DNA]</scope>
    <source>
        <strain evidence="4">KCTC 13244</strain>
    </source>
</reference>
<evidence type="ECO:0000259" key="2">
    <source>
        <dbReference type="Pfam" id="PF01370"/>
    </source>
</evidence>
<comment type="similarity">
    <text evidence="1">Belongs to the NAD(P)-dependent epimerase/dehydratase family. SDR39U1 subfamily.</text>
</comment>